<dbReference type="AlphaFoldDB" id="A0AAV4YFQ1"/>
<proteinExistence type="predicted"/>
<organism evidence="2 3">
    <name type="scientific">Caerostris extrusa</name>
    <name type="common">Bark spider</name>
    <name type="synonym">Caerostris bankana</name>
    <dbReference type="NCBI Taxonomy" id="172846"/>
    <lineage>
        <taxon>Eukaryota</taxon>
        <taxon>Metazoa</taxon>
        <taxon>Ecdysozoa</taxon>
        <taxon>Arthropoda</taxon>
        <taxon>Chelicerata</taxon>
        <taxon>Arachnida</taxon>
        <taxon>Araneae</taxon>
        <taxon>Araneomorphae</taxon>
        <taxon>Entelegynae</taxon>
        <taxon>Araneoidea</taxon>
        <taxon>Araneidae</taxon>
        <taxon>Caerostris</taxon>
    </lineage>
</organism>
<evidence type="ECO:0000313" key="2">
    <source>
        <dbReference type="EMBL" id="GIZ05080.1"/>
    </source>
</evidence>
<accession>A0AAV4YFQ1</accession>
<dbReference type="EMBL" id="BPLR01019200">
    <property type="protein sequence ID" value="GIZ05080.1"/>
    <property type="molecule type" value="Genomic_DNA"/>
</dbReference>
<evidence type="ECO:0000256" key="1">
    <source>
        <dbReference type="SAM" id="MobiDB-lite"/>
    </source>
</evidence>
<dbReference type="Proteomes" id="UP001054945">
    <property type="component" value="Unassembled WGS sequence"/>
</dbReference>
<evidence type="ECO:0000313" key="3">
    <source>
        <dbReference type="Proteomes" id="UP001054945"/>
    </source>
</evidence>
<reference evidence="2 3" key="1">
    <citation type="submission" date="2021-06" db="EMBL/GenBank/DDBJ databases">
        <title>Caerostris extrusa draft genome.</title>
        <authorList>
            <person name="Kono N."/>
            <person name="Arakawa K."/>
        </authorList>
    </citation>
    <scope>NUCLEOTIDE SEQUENCE [LARGE SCALE GENOMIC DNA]</scope>
</reference>
<protein>
    <submittedName>
        <fullName evidence="2">Uncharacterized protein</fullName>
    </submittedName>
</protein>
<feature type="region of interest" description="Disordered" evidence="1">
    <location>
        <begin position="37"/>
        <end position="61"/>
    </location>
</feature>
<keyword evidence="3" id="KW-1185">Reference proteome</keyword>
<sequence>MDRPLAVPRGLSQQRGWMETSLVRFFYCRGGRPESLFHGQDKKGSHPQISSHPPHLIGGGRSDPWTVDVLLTDNRKGVQI</sequence>
<gene>
    <name evidence="2" type="ORF">CEXT_494311</name>
</gene>
<name>A0AAV4YFQ1_CAEEX</name>
<comment type="caution">
    <text evidence="2">The sequence shown here is derived from an EMBL/GenBank/DDBJ whole genome shotgun (WGS) entry which is preliminary data.</text>
</comment>